<dbReference type="AlphaFoldDB" id="A0A4Y2VT64"/>
<dbReference type="OrthoDB" id="7699940at2759"/>
<keyword evidence="2" id="KW-1185">Reference proteome</keyword>
<accession>A0A4Y2VT64</accession>
<gene>
    <name evidence="1" type="ORF">AVEN_220575_1</name>
</gene>
<proteinExistence type="predicted"/>
<dbReference type="EMBL" id="BGPR01051394">
    <property type="protein sequence ID" value="GBO28349.1"/>
    <property type="molecule type" value="Genomic_DNA"/>
</dbReference>
<sequence>MKHFNKKSDFGMAYITICNLNAMFPLSEIITRPSILDLLLLYGKWSNPSSIPGCSGFIEQATNHLCVETRDLPFVNDPPNDYDTVYSVLSGS</sequence>
<name>A0A4Y2VT64_ARAVE</name>
<dbReference type="Proteomes" id="UP000499080">
    <property type="component" value="Unassembled WGS sequence"/>
</dbReference>
<organism evidence="1 2">
    <name type="scientific">Araneus ventricosus</name>
    <name type="common">Orbweaver spider</name>
    <name type="synonym">Epeira ventricosa</name>
    <dbReference type="NCBI Taxonomy" id="182803"/>
    <lineage>
        <taxon>Eukaryota</taxon>
        <taxon>Metazoa</taxon>
        <taxon>Ecdysozoa</taxon>
        <taxon>Arthropoda</taxon>
        <taxon>Chelicerata</taxon>
        <taxon>Arachnida</taxon>
        <taxon>Araneae</taxon>
        <taxon>Araneomorphae</taxon>
        <taxon>Entelegynae</taxon>
        <taxon>Araneoidea</taxon>
        <taxon>Araneidae</taxon>
        <taxon>Araneus</taxon>
    </lineage>
</organism>
<comment type="caution">
    <text evidence="1">The sequence shown here is derived from an EMBL/GenBank/DDBJ whole genome shotgun (WGS) entry which is preliminary data.</text>
</comment>
<evidence type="ECO:0000313" key="1">
    <source>
        <dbReference type="EMBL" id="GBO28349.1"/>
    </source>
</evidence>
<protein>
    <submittedName>
        <fullName evidence="1">Uncharacterized protein</fullName>
    </submittedName>
</protein>
<evidence type="ECO:0000313" key="2">
    <source>
        <dbReference type="Proteomes" id="UP000499080"/>
    </source>
</evidence>
<reference evidence="1 2" key="1">
    <citation type="journal article" date="2019" name="Sci. Rep.">
        <title>Orb-weaving spider Araneus ventricosus genome elucidates the spidroin gene catalogue.</title>
        <authorList>
            <person name="Kono N."/>
            <person name="Nakamura H."/>
            <person name="Ohtoshi R."/>
            <person name="Moran D.A.P."/>
            <person name="Shinohara A."/>
            <person name="Yoshida Y."/>
            <person name="Fujiwara M."/>
            <person name="Mori M."/>
            <person name="Tomita M."/>
            <person name="Arakawa K."/>
        </authorList>
    </citation>
    <scope>NUCLEOTIDE SEQUENCE [LARGE SCALE GENOMIC DNA]</scope>
</reference>